<feature type="signal peptide" evidence="2">
    <location>
        <begin position="1"/>
        <end position="20"/>
    </location>
</feature>
<comment type="caution">
    <text evidence="4">The sequence shown here is derived from an EMBL/GenBank/DDBJ whole genome shotgun (WGS) entry which is preliminary data.</text>
</comment>
<feature type="compositionally biased region" description="Low complexity" evidence="1">
    <location>
        <begin position="266"/>
        <end position="276"/>
    </location>
</feature>
<dbReference type="InterPro" id="IPR002889">
    <property type="entry name" value="WSC_carb-bd"/>
</dbReference>
<reference evidence="4" key="1">
    <citation type="submission" date="2021-05" db="EMBL/GenBank/DDBJ databases">
        <authorList>
            <person name="Khan N."/>
        </authorList>
    </citation>
    <scope>NUCLEOTIDE SEQUENCE</scope>
</reference>
<evidence type="ECO:0000256" key="2">
    <source>
        <dbReference type="SAM" id="SignalP"/>
    </source>
</evidence>
<dbReference type="Pfam" id="PF01822">
    <property type="entry name" value="WSC"/>
    <property type="match status" value="2"/>
</dbReference>
<gene>
    <name evidence="4" type="ORF">FEQUK3_LOCUS3127</name>
</gene>
<accession>A0A8J2IPG5</accession>
<feature type="chain" id="PRO_5035179515" description="WSC domain-containing protein" evidence="2">
    <location>
        <begin position="21"/>
        <end position="344"/>
    </location>
</feature>
<dbReference type="EMBL" id="CAJSTJ010000119">
    <property type="protein sequence ID" value="CAG7557419.1"/>
    <property type="molecule type" value="Genomic_DNA"/>
</dbReference>
<protein>
    <recommendedName>
        <fullName evidence="3">WSC domain-containing protein</fullName>
    </recommendedName>
</protein>
<evidence type="ECO:0000313" key="5">
    <source>
        <dbReference type="Proteomes" id="UP000693738"/>
    </source>
</evidence>
<feature type="domain" description="WSC" evidence="3">
    <location>
        <begin position="40"/>
        <end position="133"/>
    </location>
</feature>
<sequence length="344" mass="38683">MLLTNPATIALWTALSLVTALPGPLRPGQQHPVQSAVLGKISQQGCFSSIPITLGSPRPSSQNSWDFCSRRCRDEEHKPVALVRGRFCYCADTYPPINTLVEDEHCDDPCPGFTFYACGSTREKDYYTVTNTGIELEPGYAQHQLMSLRRIERQPPGLQRYLGCYAGLPKEIERHGRVAWNSPRRCHHLCKEGDKRYLIMTEGRCDCTDVPPPADMQVSDEKCDEVCRDTGDSCGGYDVEGRQNVYSIYDTGLSRDKDMHDDEDISTSSSTVVPSPAEATTWTSPGLSKAIDQDDKTDTFATSEVVAHIYQFTGTLNAYWQYLINHIGWYEPKEDKYDRKDLDL</sequence>
<proteinExistence type="predicted"/>
<evidence type="ECO:0000259" key="3">
    <source>
        <dbReference type="PROSITE" id="PS51212"/>
    </source>
</evidence>
<dbReference type="AlphaFoldDB" id="A0A8J2IPG5"/>
<name>A0A8J2IPG5_FUSEQ</name>
<dbReference type="Proteomes" id="UP000693738">
    <property type="component" value="Unassembled WGS sequence"/>
</dbReference>
<evidence type="ECO:0000256" key="1">
    <source>
        <dbReference type="SAM" id="MobiDB-lite"/>
    </source>
</evidence>
<evidence type="ECO:0000313" key="4">
    <source>
        <dbReference type="EMBL" id="CAG7557419.1"/>
    </source>
</evidence>
<dbReference type="SMART" id="SM00321">
    <property type="entry name" value="WSC"/>
    <property type="match status" value="1"/>
</dbReference>
<feature type="region of interest" description="Disordered" evidence="1">
    <location>
        <begin position="259"/>
        <end position="288"/>
    </location>
</feature>
<keyword evidence="2" id="KW-0732">Signal</keyword>
<organism evidence="4 5">
    <name type="scientific">Fusarium equiseti</name>
    <name type="common">Fusarium scirpi</name>
    <dbReference type="NCBI Taxonomy" id="61235"/>
    <lineage>
        <taxon>Eukaryota</taxon>
        <taxon>Fungi</taxon>
        <taxon>Dikarya</taxon>
        <taxon>Ascomycota</taxon>
        <taxon>Pezizomycotina</taxon>
        <taxon>Sordariomycetes</taxon>
        <taxon>Hypocreomycetidae</taxon>
        <taxon>Hypocreales</taxon>
        <taxon>Nectriaceae</taxon>
        <taxon>Fusarium</taxon>
        <taxon>Fusarium incarnatum-equiseti species complex</taxon>
    </lineage>
</organism>
<dbReference type="PROSITE" id="PS51212">
    <property type="entry name" value="WSC"/>
    <property type="match status" value="1"/>
</dbReference>